<dbReference type="Proteomes" id="UP000005808">
    <property type="component" value="Unassembled WGS sequence"/>
</dbReference>
<reference evidence="1 2" key="1">
    <citation type="journal article" date="2012" name="J. Bacteriol.">
        <title>De Novo Genome Project of Cupriavidus basilensis OR16.</title>
        <authorList>
            <person name="Cserhati M."/>
            <person name="Kriszt B."/>
            <person name="Szoboszlay S."/>
            <person name="Toth A."/>
            <person name="Szabo I."/>
            <person name="Tancsics A."/>
            <person name="Nagy I."/>
            <person name="Horvath B."/>
            <person name="Nagy I."/>
            <person name="Kukolya J."/>
        </authorList>
    </citation>
    <scope>NUCLEOTIDE SEQUENCE [LARGE SCALE GENOMIC DNA]</scope>
    <source>
        <strain evidence="1 2">OR16</strain>
    </source>
</reference>
<evidence type="ECO:0000313" key="1">
    <source>
        <dbReference type="EMBL" id="EHP41025.1"/>
    </source>
</evidence>
<dbReference type="EMBL" id="AHJE01000054">
    <property type="protein sequence ID" value="EHP41025.1"/>
    <property type="molecule type" value="Genomic_DNA"/>
</dbReference>
<dbReference type="AlphaFoldDB" id="H1S909"/>
<gene>
    <name evidence="1" type="ORF">OR16_22423</name>
</gene>
<sequence length="144" mass="16247">MSDERAVGSLVMLNFFAKLVGGDEDEQIHFRASGTYPKCRLQGRYRDQTIDVTATDFFQALCQIREVLAGDGLYPQCHGSSLNVYSVGRPHKVDDGLRAYRLSMGRDVTPFDMVAVFDACEASVLPATVREQHDYYWQWLQSTA</sequence>
<evidence type="ECO:0000313" key="2">
    <source>
        <dbReference type="Proteomes" id="UP000005808"/>
    </source>
</evidence>
<name>H1S909_9BURK</name>
<dbReference type="OrthoDB" id="775526at2"/>
<organism evidence="1 2">
    <name type="scientific">Cupriavidus basilensis OR16</name>
    <dbReference type="NCBI Taxonomy" id="1127483"/>
    <lineage>
        <taxon>Bacteria</taxon>
        <taxon>Pseudomonadati</taxon>
        <taxon>Pseudomonadota</taxon>
        <taxon>Betaproteobacteria</taxon>
        <taxon>Burkholderiales</taxon>
        <taxon>Burkholderiaceae</taxon>
        <taxon>Cupriavidus</taxon>
    </lineage>
</organism>
<comment type="caution">
    <text evidence="1">The sequence shown here is derived from an EMBL/GenBank/DDBJ whole genome shotgun (WGS) entry which is preliminary data.</text>
</comment>
<accession>H1S909</accession>
<dbReference type="RefSeq" id="WP_006159916.1">
    <property type="nucleotide sequence ID" value="NZ_AHJE01000054.1"/>
</dbReference>
<protein>
    <submittedName>
        <fullName evidence="1">Uncharacterized protein</fullName>
    </submittedName>
</protein>
<dbReference type="PATRIC" id="fig|1127483.3.peg.4484"/>
<proteinExistence type="predicted"/>